<accession>A0A8S1TMJ2</accession>
<comment type="similarity">
    <text evidence="1">Belongs to the UDPGP type 1 family.</text>
</comment>
<dbReference type="AlphaFoldDB" id="A0A8S1TMJ2"/>
<dbReference type="OMA" id="KCVVQIM"/>
<dbReference type="PANTHER" id="PTHR11952:SF2">
    <property type="entry name" value="LD24639P"/>
    <property type="match status" value="1"/>
</dbReference>
<dbReference type="GO" id="GO:0003977">
    <property type="term" value="F:UDP-N-acetylglucosamine diphosphorylase activity"/>
    <property type="evidence" value="ECO:0007669"/>
    <property type="project" value="TreeGrafter"/>
</dbReference>
<evidence type="ECO:0000313" key="3">
    <source>
        <dbReference type="Proteomes" id="UP000683925"/>
    </source>
</evidence>
<proteinExistence type="inferred from homology"/>
<dbReference type="OrthoDB" id="532420at2759"/>
<evidence type="ECO:0000256" key="1">
    <source>
        <dbReference type="ARBA" id="ARBA00010401"/>
    </source>
</evidence>
<name>A0A8S1TMJ2_PAROT</name>
<evidence type="ECO:0008006" key="4">
    <source>
        <dbReference type="Google" id="ProtNLM"/>
    </source>
</evidence>
<dbReference type="PANTHER" id="PTHR11952">
    <property type="entry name" value="UDP- GLUCOSE PYROPHOSPHORYLASE"/>
    <property type="match status" value="1"/>
</dbReference>
<organism evidence="2 3">
    <name type="scientific">Paramecium octaurelia</name>
    <dbReference type="NCBI Taxonomy" id="43137"/>
    <lineage>
        <taxon>Eukaryota</taxon>
        <taxon>Sar</taxon>
        <taxon>Alveolata</taxon>
        <taxon>Ciliophora</taxon>
        <taxon>Intramacronucleata</taxon>
        <taxon>Oligohymenophorea</taxon>
        <taxon>Peniculida</taxon>
        <taxon>Parameciidae</taxon>
        <taxon>Paramecium</taxon>
    </lineage>
</organism>
<gene>
    <name evidence="2" type="ORF">POCTA_138.1.T0270158</name>
</gene>
<dbReference type="InterPro" id="IPR039741">
    <property type="entry name" value="UDP-sugar_pyrophosphorylase"/>
</dbReference>
<sequence>MGVCTSQNEAEKIENSEQDYQKLDFNRVSTYQKLENIANNIAAQQQIDTIFSSLIQRMIASRQSHILDMLEKMDSKKKQQFMTKLERIDFEFIDSLFHHCYKQDYPDVFSCNVVQSINSQEQNLDLIKKHKVGIVFLCGGRSSRLYDKLLSDIGLPSKKCVVQIMMERLKKVIMIASDNQEIVDYPIAIVLSDQNSEKFQMYLKGKRDFGFQSITFIFEKSLPVIDMKGQVVFEQENQAVMTPEGTGTIFLQLNSFINKFPNMEYIHFLGLDNLAGLPLDPQMLNLICKQKGDALCKVIETNSILDDRIFYFAKQFQTIKDQAKGIQENSQNLGQMCLNDLYLSVSFLNTLKQNHEKALKLNQRYHTIRRGNNIQFEKHIQDIIEVTDITILHQTDDFALLIDDARKAVIQLSNVHKRNLKLEGTQEKDLVEITPQMSYCRREDLKKIENATYPLII</sequence>
<dbReference type="GO" id="GO:0006048">
    <property type="term" value="P:UDP-N-acetylglucosamine biosynthetic process"/>
    <property type="evidence" value="ECO:0007669"/>
    <property type="project" value="TreeGrafter"/>
</dbReference>
<keyword evidence="3" id="KW-1185">Reference proteome</keyword>
<reference evidence="2" key="1">
    <citation type="submission" date="2021-01" db="EMBL/GenBank/DDBJ databases">
        <authorList>
            <consortium name="Genoscope - CEA"/>
            <person name="William W."/>
        </authorList>
    </citation>
    <scope>NUCLEOTIDE SEQUENCE</scope>
</reference>
<evidence type="ECO:0000313" key="2">
    <source>
        <dbReference type="EMBL" id="CAD8153018.1"/>
    </source>
</evidence>
<protein>
    <recommendedName>
        <fullName evidence="4">UDP-N-acetylglucosamine pyrophosphorylase</fullName>
    </recommendedName>
</protein>
<comment type="caution">
    <text evidence="2">The sequence shown here is derived from an EMBL/GenBank/DDBJ whole genome shotgun (WGS) entry which is preliminary data.</text>
</comment>
<dbReference type="Proteomes" id="UP000683925">
    <property type="component" value="Unassembled WGS sequence"/>
</dbReference>
<dbReference type="EMBL" id="CAJJDP010000027">
    <property type="protein sequence ID" value="CAD8153018.1"/>
    <property type="molecule type" value="Genomic_DNA"/>
</dbReference>